<proteinExistence type="predicted"/>
<name>A0A9Q1A3A0_SALPP</name>
<gene>
    <name evidence="1" type="ORF">OIU79_028920</name>
</gene>
<organism evidence="1 2">
    <name type="scientific">Salix purpurea</name>
    <name type="common">Purple osier willow</name>
    <dbReference type="NCBI Taxonomy" id="77065"/>
    <lineage>
        <taxon>Eukaryota</taxon>
        <taxon>Viridiplantae</taxon>
        <taxon>Streptophyta</taxon>
        <taxon>Embryophyta</taxon>
        <taxon>Tracheophyta</taxon>
        <taxon>Spermatophyta</taxon>
        <taxon>Magnoliopsida</taxon>
        <taxon>eudicotyledons</taxon>
        <taxon>Gunneridae</taxon>
        <taxon>Pentapetalae</taxon>
        <taxon>rosids</taxon>
        <taxon>fabids</taxon>
        <taxon>Malpighiales</taxon>
        <taxon>Salicaceae</taxon>
        <taxon>Saliceae</taxon>
        <taxon>Salix</taxon>
    </lineage>
</organism>
<reference evidence="1" key="1">
    <citation type="submission" date="2022-11" db="EMBL/GenBank/DDBJ databases">
        <authorList>
            <person name="Hyden B.L."/>
            <person name="Feng K."/>
            <person name="Yates T."/>
            <person name="Jawdy S."/>
            <person name="Smart L.B."/>
            <person name="Muchero W."/>
        </authorList>
    </citation>
    <scope>NUCLEOTIDE SEQUENCE</scope>
    <source>
        <tissue evidence="1">Shoot tip</tissue>
    </source>
</reference>
<dbReference type="AlphaFoldDB" id="A0A9Q1A3A0"/>
<sequence length="41" mass="4948">MKLFESHKSTCRHGDKHHNWESKFFSCCDGESHENIRIKTR</sequence>
<evidence type="ECO:0000313" key="1">
    <source>
        <dbReference type="EMBL" id="KAJ6756628.1"/>
    </source>
</evidence>
<dbReference type="Proteomes" id="UP001151532">
    <property type="component" value="Chromosome 16"/>
</dbReference>
<evidence type="ECO:0000313" key="2">
    <source>
        <dbReference type="Proteomes" id="UP001151532"/>
    </source>
</evidence>
<keyword evidence="2" id="KW-1185">Reference proteome</keyword>
<dbReference type="EMBL" id="JAPFFK010000007">
    <property type="protein sequence ID" value="KAJ6756628.1"/>
    <property type="molecule type" value="Genomic_DNA"/>
</dbReference>
<reference evidence="1" key="2">
    <citation type="journal article" date="2023" name="Int. J. Mol. Sci.">
        <title>De Novo Assembly and Annotation of 11 Diverse Shrub Willow (Salix) Genomes Reveals Novel Gene Organization in Sex-Linked Regions.</title>
        <authorList>
            <person name="Hyden B."/>
            <person name="Feng K."/>
            <person name="Yates T.B."/>
            <person name="Jawdy S."/>
            <person name="Cereghino C."/>
            <person name="Smart L.B."/>
            <person name="Muchero W."/>
        </authorList>
    </citation>
    <scope>NUCLEOTIDE SEQUENCE</scope>
    <source>
        <tissue evidence="1">Shoot tip</tissue>
    </source>
</reference>
<protein>
    <submittedName>
        <fullName evidence="1">Uncharacterized protein</fullName>
    </submittedName>
</protein>
<comment type="caution">
    <text evidence="1">The sequence shown here is derived from an EMBL/GenBank/DDBJ whole genome shotgun (WGS) entry which is preliminary data.</text>
</comment>
<accession>A0A9Q1A3A0</accession>